<dbReference type="Proteomes" id="UP001210925">
    <property type="component" value="Unassembled WGS sequence"/>
</dbReference>
<dbReference type="InterPro" id="IPR032675">
    <property type="entry name" value="LRR_dom_sf"/>
</dbReference>
<dbReference type="Gene3D" id="3.80.10.10">
    <property type="entry name" value="Ribonuclease Inhibitor"/>
    <property type="match status" value="1"/>
</dbReference>
<dbReference type="SUPFAM" id="SSF52047">
    <property type="entry name" value="RNI-like"/>
    <property type="match status" value="1"/>
</dbReference>
<dbReference type="EMBL" id="JADGKB010000022">
    <property type="protein sequence ID" value="KAJ3259001.1"/>
    <property type="molecule type" value="Genomic_DNA"/>
</dbReference>
<evidence type="ECO:0000259" key="1">
    <source>
        <dbReference type="PROSITE" id="PS50181"/>
    </source>
</evidence>
<dbReference type="PROSITE" id="PS50181">
    <property type="entry name" value="FBOX"/>
    <property type="match status" value="1"/>
</dbReference>
<organism evidence="2 3">
    <name type="scientific">Boothiomyces macroporosus</name>
    <dbReference type="NCBI Taxonomy" id="261099"/>
    <lineage>
        <taxon>Eukaryota</taxon>
        <taxon>Fungi</taxon>
        <taxon>Fungi incertae sedis</taxon>
        <taxon>Chytridiomycota</taxon>
        <taxon>Chytridiomycota incertae sedis</taxon>
        <taxon>Chytridiomycetes</taxon>
        <taxon>Rhizophydiales</taxon>
        <taxon>Terramycetaceae</taxon>
        <taxon>Boothiomyces</taxon>
    </lineage>
</organism>
<keyword evidence="3" id="KW-1185">Reference proteome</keyword>
<feature type="domain" description="F-box" evidence="1">
    <location>
        <begin position="1"/>
        <end position="48"/>
    </location>
</feature>
<dbReference type="InterPro" id="IPR001810">
    <property type="entry name" value="F-box_dom"/>
</dbReference>
<evidence type="ECO:0000313" key="2">
    <source>
        <dbReference type="EMBL" id="KAJ3259001.1"/>
    </source>
</evidence>
<dbReference type="PROSITE" id="PS51450">
    <property type="entry name" value="LRR"/>
    <property type="match status" value="1"/>
</dbReference>
<name>A0AAD5Y4D9_9FUNG</name>
<sequence length="513" mass="58157">MNLTELPMELLQEITGYLEYAHIFNLSKTCLFFAKIYYPILGLRWPELTFSSDLIQSIPNLRERLIKFNQSGFVFPRLKLYMPGYTDFLEFLPKAHFVAVTIDGIIPDCVLERLPRNTTLLKYYIDKDSGPNPVVDNVPNLPSLKTVVINGDRYNRARVGNLEFCKNPSLRALKCGDVTMDWTILGQNLLLSQITVLEIVKSKAHSLLPIIHLTKVRKLVLNECDLQDENLVEFSDRLTESRLEYLDLGKNKIASIGGIRLASGISKSNLQTLVITGNSIGLDASMALLKLQVDGKIKIVMDSINPPVEQAVQWLPENIQIFDSLQLSLGDTVWIELKERKLVIQVTIEMLSHTLAAIRNSSLNELYIEHNKNWTSTVKTELNQQLEAVINVLPISKLVIGLSTFASIIQSINKSKLESVSVYVGYSPTTYTSQDYSKLVSRIPFTNIDSLQIDGYISIDHLQLFKDLRLKELTVLWCGEDLSILESFNSDNVYITKHGRERVLLKRLKGQNK</sequence>
<comment type="caution">
    <text evidence="2">The sequence shown here is derived from an EMBL/GenBank/DDBJ whole genome shotgun (WGS) entry which is preliminary data.</text>
</comment>
<dbReference type="AlphaFoldDB" id="A0AAD5Y4D9"/>
<evidence type="ECO:0000313" key="3">
    <source>
        <dbReference type="Proteomes" id="UP001210925"/>
    </source>
</evidence>
<protein>
    <recommendedName>
        <fullName evidence="1">F-box domain-containing protein</fullName>
    </recommendedName>
</protein>
<reference evidence="2" key="1">
    <citation type="submission" date="2020-05" db="EMBL/GenBank/DDBJ databases">
        <title>Phylogenomic resolution of chytrid fungi.</title>
        <authorList>
            <person name="Stajich J.E."/>
            <person name="Amses K."/>
            <person name="Simmons R."/>
            <person name="Seto K."/>
            <person name="Myers J."/>
            <person name="Bonds A."/>
            <person name="Quandt C.A."/>
            <person name="Barry K."/>
            <person name="Liu P."/>
            <person name="Grigoriev I."/>
            <person name="Longcore J.E."/>
            <person name="James T.Y."/>
        </authorList>
    </citation>
    <scope>NUCLEOTIDE SEQUENCE</scope>
    <source>
        <strain evidence="2">PLAUS21</strain>
    </source>
</reference>
<gene>
    <name evidence="2" type="ORF">HK103_003142</name>
</gene>
<dbReference type="InterPro" id="IPR001611">
    <property type="entry name" value="Leu-rich_rpt"/>
</dbReference>
<accession>A0AAD5Y4D9</accession>
<proteinExistence type="predicted"/>